<dbReference type="PANTHER" id="PTHR36504:SF1">
    <property type="entry name" value="LIPOPOLYSACCHARIDE EXPORT SYSTEM PROTEIN LPTA"/>
    <property type="match status" value="1"/>
</dbReference>
<organism evidence="7 8">
    <name type="scientific">Ramlibacter cellulosilyticus</name>
    <dbReference type="NCBI Taxonomy" id="2764187"/>
    <lineage>
        <taxon>Bacteria</taxon>
        <taxon>Pseudomonadati</taxon>
        <taxon>Pseudomonadota</taxon>
        <taxon>Betaproteobacteria</taxon>
        <taxon>Burkholderiales</taxon>
        <taxon>Comamonadaceae</taxon>
        <taxon>Ramlibacter</taxon>
    </lineage>
</organism>
<keyword evidence="1 4" id="KW-0813">Transport</keyword>
<dbReference type="EMBL" id="JACORT010000011">
    <property type="protein sequence ID" value="MBC5785537.1"/>
    <property type="molecule type" value="Genomic_DNA"/>
</dbReference>
<evidence type="ECO:0000313" key="8">
    <source>
        <dbReference type="Proteomes" id="UP000608513"/>
    </source>
</evidence>
<feature type="domain" description="Organic solvent tolerance-like N-terminal" evidence="6">
    <location>
        <begin position="33"/>
        <end position="150"/>
    </location>
</feature>
<feature type="signal peptide" evidence="4">
    <location>
        <begin position="1"/>
        <end position="23"/>
    </location>
</feature>
<evidence type="ECO:0000256" key="1">
    <source>
        <dbReference type="ARBA" id="ARBA00022448"/>
    </source>
</evidence>
<dbReference type="GO" id="GO:0043165">
    <property type="term" value="P:Gram-negative-bacterium-type cell outer membrane assembly"/>
    <property type="evidence" value="ECO:0007669"/>
    <property type="project" value="UniProtKB-UniRule"/>
</dbReference>
<evidence type="ECO:0000259" key="6">
    <source>
        <dbReference type="Pfam" id="PF03968"/>
    </source>
</evidence>
<dbReference type="GO" id="GO:0017089">
    <property type="term" value="F:glycolipid transfer activity"/>
    <property type="evidence" value="ECO:0007669"/>
    <property type="project" value="TreeGrafter"/>
</dbReference>
<dbReference type="GO" id="GO:0030288">
    <property type="term" value="C:outer membrane-bounded periplasmic space"/>
    <property type="evidence" value="ECO:0007669"/>
    <property type="project" value="TreeGrafter"/>
</dbReference>
<evidence type="ECO:0000256" key="2">
    <source>
        <dbReference type="ARBA" id="ARBA00022729"/>
    </source>
</evidence>
<dbReference type="Proteomes" id="UP000608513">
    <property type="component" value="Unassembled WGS sequence"/>
</dbReference>
<comment type="subcellular location">
    <subcellularLocation>
        <location evidence="4">Periplasm</location>
    </subcellularLocation>
</comment>
<evidence type="ECO:0000256" key="5">
    <source>
        <dbReference type="SAM" id="MobiDB-lite"/>
    </source>
</evidence>
<reference evidence="7" key="1">
    <citation type="submission" date="2020-08" db="EMBL/GenBank/DDBJ databases">
        <title>Ramlibacter sp. USB13 16S ribosomal RNA gene genome sequencing and assembly.</title>
        <authorList>
            <person name="Kang M."/>
        </authorList>
    </citation>
    <scope>NUCLEOTIDE SEQUENCE</scope>
    <source>
        <strain evidence="7">USB13</strain>
    </source>
</reference>
<dbReference type="InterPro" id="IPR052037">
    <property type="entry name" value="LPS_export_LptA"/>
</dbReference>
<dbReference type="InterPro" id="IPR014340">
    <property type="entry name" value="LptA"/>
</dbReference>
<evidence type="ECO:0000256" key="4">
    <source>
        <dbReference type="HAMAP-Rule" id="MF_01914"/>
    </source>
</evidence>
<dbReference type="GO" id="GO:0009279">
    <property type="term" value="C:cell outer membrane"/>
    <property type="evidence" value="ECO:0007669"/>
    <property type="project" value="TreeGrafter"/>
</dbReference>
<name>A0A923MTG8_9BURK</name>
<accession>A0A923MTG8</accession>
<feature type="chain" id="PRO_5038194165" description="Lipopolysaccharide export system protein LptA" evidence="4">
    <location>
        <begin position="24"/>
        <end position="217"/>
    </location>
</feature>
<dbReference type="InterPro" id="IPR005653">
    <property type="entry name" value="OstA-like_N"/>
</dbReference>
<dbReference type="RefSeq" id="WP_187078285.1">
    <property type="nucleotide sequence ID" value="NZ_JACORT010000011.1"/>
</dbReference>
<evidence type="ECO:0000313" key="7">
    <source>
        <dbReference type="EMBL" id="MBC5785537.1"/>
    </source>
</evidence>
<protein>
    <recommendedName>
        <fullName evidence="4">Lipopolysaccharide export system protein LptA</fullName>
    </recommendedName>
</protein>
<comment type="function">
    <text evidence="4">Involved in the assembly of lipopolysaccharide (LPS). Required for the translocation of LPS from the inner membrane to the outer membrane.</text>
</comment>
<comment type="subunit">
    <text evidence="4">Component of the lipopolysaccharide transport and assembly complex.</text>
</comment>
<sequence length="217" mass="22754" precursor="true">MKNTTALLPLALALALVAAPAGAERADRNKPMNVEADALRYDDLQQTSIFTGKVVVTKGSIVIRGAKMTVRQDPEGYQFGVVTAEPGKQAYFRQKREGVDEFIEGEAESIEYDGKADKVRFIGRAEMRRLRGATVNDETSGSVITYDNTNDQFTVDGGTTAATPSNPGGRVRATLAPRAAASAAPGSASAAAAAASAPRPAASTRLRPASSLAPESR</sequence>
<dbReference type="PANTHER" id="PTHR36504">
    <property type="entry name" value="LIPOPOLYSACCHARIDE EXPORT SYSTEM PROTEIN LPTA"/>
    <property type="match status" value="1"/>
</dbReference>
<proteinExistence type="inferred from homology"/>
<evidence type="ECO:0000256" key="3">
    <source>
        <dbReference type="ARBA" id="ARBA00022764"/>
    </source>
</evidence>
<keyword evidence="2 4" id="KW-0732">Signal</keyword>
<comment type="caution">
    <text evidence="7">The sequence shown here is derived from an EMBL/GenBank/DDBJ whole genome shotgun (WGS) entry which is preliminary data.</text>
</comment>
<dbReference type="AlphaFoldDB" id="A0A923MTG8"/>
<comment type="similarity">
    <text evidence="4">Belongs to the LptA family.</text>
</comment>
<dbReference type="GO" id="GO:0015920">
    <property type="term" value="P:lipopolysaccharide transport"/>
    <property type="evidence" value="ECO:0007669"/>
    <property type="project" value="UniProtKB-UniRule"/>
</dbReference>
<keyword evidence="3 4" id="KW-0574">Periplasm</keyword>
<keyword evidence="8" id="KW-1185">Reference proteome</keyword>
<dbReference type="NCBIfam" id="TIGR03002">
    <property type="entry name" value="outer_YhbN_LptA"/>
    <property type="match status" value="1"/>
</dbReference>
<dbReference type="Pfam" id="PF03968">
    <property type="entry name" value="LptD_N"/>
    <property type="match status" value="1"/>
</dbReference>
<feature type="region of interest" description="Disordered" evidence="5">
    <location>
        <begin position="176"/>
        <end position="217"/>
    </location>
</feature>
<dbReference type="GO" id="GO:0001530">
    <property type="term" value="F:lipopolysaccharide binding"/>
    <property type="evidence" value="ECO:0007669"/>
    <property type="project" value="InterPro"/>
</dbReference>
<dbReference type="HAMAP" id="MF_01914">
    <property type="entry name" value="LPS_assembly_LptA"/>
    <property type="match status" value="1"/>
</dbReference>
<dbReference type="Gene3D" id="2.60.450.10">
    <property type="entry name" value="Lipopolysaccharide (LPS) transport protein A like domain"/>
    <property type="match status" value="1"/>
</dbReference>
<gene>
    <name evidence="4 7" type="primary">lptA</name>
    <name evidence="7" type="ORF">H8N03_21535</name>
</gene>